<name>A0ACC2RYS5_9FUNG</name>
<accession>A0ACC2RYS5</accession>
<evidence type="ECO:0000313" key="2">
    <source>
        <dbReference type="Proteomes" id="UP001165960"/>
    </source>
</evidence>
<organism evidence="1 2">
    <name type="scientific">Entomophthora muscae</name>
    <dbReference type="NCBI Taxonomy" id="34485"/>
    <lineage>
        <taxon>Eukaryota</taxon>
        <taxon>Fungi</taxon>
        <taxon>Fungi incertae sedis</taxon>
        <taxon>Zoopagomycota</taxon>
        <taxon>Entomophthoromycotina</taxon>
        <taxon>Entomophthoromycetes</taxon>
        <taxon>Entomophthorales</taxon>
        <taxon>Entomophthoraceae</taxon>
        <taxon>Entomophthora</taxon>
    </lineage>
</organism>
<evidence type="ECO:0000313" key="1">
    <source>
        <dbReference type="EMBL" id="KAJ9055185.1"/>
    </source>
</evidence>
<proteinExistence type="predicted"/>
<protein>
    <submittedName>
        <fullName evidence="1">Uncharacterized protein</fullName>
    </submittedName>
</protein>
<gene>
    <name evidence="1" type="ORF">DSO57_1006812</name>
</gene>
<reference evidence="1" key="1">
    <citation type="submission" date="2022-04" db="EMBL/GenBank/DDBJ databases">
        <title>Genome of the entomopathogenic fungus Entomophthora muscae.</title>
        <authorList>
            <person name="Elya C."/>
            <person name="Lovett B.R."/>
            <person name="Lee E."/>
            <person name="Macias A.M."/>
            <person name="Hajek A.E."/>
            <person name="De Bivort B.L."/>
            <person name="Kasson M.T."/>
            <person name="De Fine Licht H.H."/>
            <person name="Stajich J.E."/>
        </authorList>
    </citation>
    <scope>NUCLEOTIDE SEQUENCE</scope>
    <source>
        <strain evidence="1">Berkeley</strain>
    </source>
</reference>
<dbReference type="Proteomes" id="UP001165960">
    <property type="component" value="Unassembled WGS sequence"/>
</dbReference>
<keyword evidence="2" id="KW-1185">Reference proteome</keyword>
<dbReference type="EMBL" id="QTSX02006409">
    <property type="protein sequence ID" value="KAJ9055185.1"/>
    <property type="molecule type" value="Genomic_DNA"/>
</dbReference>
<sequence>MSKVSFYFDAAQQQCIAQNSSTLSPCTPFLSKHECMKTCLEPKLIPKGTSITNVNAFESSRQYLQCPSSKGNECVILLGTKYVCSCQTKPLALTNATISDPHVTEM</sequence>
<comment type="caution">
    <text evidence="1">The sequence shown here is derived from an EMBL/GenBank/DDBJ whole genome shotgun (WGS) entry which is preliminary data.</text>
</comment>